<proteinExistence type="predicted"/>
<organism evidence="2 3">
    <name type="scientific">Austropuccinia psidii MF-1</name>
    <dbReference type="NCBI Taxonomy" id="1389203"/>
    <lineage>
        <taxon>Eukaryota</taxon>
        <taxon>Fungi</taxon>
        <taxon>Dikarya</taxon>
        <taxon>Basidiomycota</taxon>
        <taxon>Pucciniomycotina</taxon>
        <taxon>Pucciniomycetes</taxon>
        <taxon>Pucciniales</taxon>
        <taxon>Sphaerophragmiaceae</taxon>
        <taxon>Austropuccinia</taxon>
    </lineage>
</organism>
<sequence length="113" mass="12687">MPLQSGKDYKKPPSSTSDKTPSVDVYYICDNVMIQQETSVKWEMNDDGDDLVTSFIKSLGQFVSDIPSLKPNGSNFTEWEKALNGVLIYIFEILKLTKNLGNFDYVTHGSKAI</sequence>
<keyword evidence="3" id="KW-1185">Reference proteome</keyword>
<protein>
    <submittedName>
        <fullName evidence="2">Uncharacterized protein</fullName>
    </submittedName>
</protein>
<dbReference type="EMBL" id="AVOT02005375">
    <property type="protein sequence ID" value="MBW0478916.1"/>
    <property type="molecule type" value="Genomic_DNA"/>
</dbReference>
<gene>
    <name evidence="2" type="ORF">O181_018631</name>
</gene>
<accession>A0A9Q3GT44</accession>
<evidence type="ECO:0000256" key="1">
    <source>
        <dbReference type="SAM" id="MobiDB-lite"/>
    </source>
</evidence>
<reference evidence="2" key="1">
    <citation type="submission" date="2021-03" db="EMBL/GenBank/DDBJ databases">
        <title>Draft genome sequence of rust myrtle Austropuccinia psidii MF-1, a brazilian biotype.</title>
        <authorList>
            <person name="Quecine M.C."/>
            <person name="Pachon D.M.R."/>
            <person name="Bonatelli M.L."/>
            <person name="Correr F.H."/>
            <person name="Franceschini L.M."/>
            <person name="Leite T.F."/>
            <person name="Margarido G.R.A."/>
            <person name="Almeida C.A."/>
            <person name="Ferrarezi J.A."/>
            <person name="Labate C.A."/>
        </authorList>
    </citation>
    <scope>NUCLEOTIDE SEQUENCE</scope>
    <source>
        <strain evidence="2">MF-1</strain>
    </source>
</reference>
<evidence type="ECO:0000313" key="2">
    <source>
        <dbReference type="EMBL" id="MBW0478916.1"/>
    </source>
</evidence>
<dbReference type="AlphaFoldDB" id="A0A9Q3GT44"/>
<evidence type="ECO:0000313" key="3">
    <source>
        <dbReference type="Proteomes" id="UP000765509"/>
    </source>
</evidence>
<dbReference type="Proteomes" id="UP000765509">
    <property type="component" value="Unassembled WGS sequence"/>
</dbReference>
<comment type="caution">
    <text evidence="2">The sequence shown here is derived from an EMBL/GenBank/DDBJ whole genome shotgun (WGS) entry which is preliminary data.</text>
</comment>
<feature type="region of interest" description="Disordered" evidence="1">
    <location>
        <begin position="1"/>
        <end position="22"/>
    </location>
</feature>
<name>A0A9Q3GT44_9BASI</name>
<feature type="compositionally biased region" description="Low complexity" evidence="1">
    <location>
        <begin position="12"/>
        <end position="22"/>
    </location>
</feature>